<keyword evidence="2" id="KW-1185">Reference proteome</keyword>
<reference evidence="1 2" key="1">
    <citation type="submission" date="2018-11" db="EMBL/GenBank/DDBJ databases">
        <title>Vibrio LJC006 sp. nov., isolated from seawater during the bloom of the enteromorpha.</title>
        <authorList>
            <person name="Liang J."/>
        </authorList>
    </citation>
    <scope>NUCLEOTIDE SEQUENCE [LARGE SCALE GENOMIC DNA]</scope>
    <source>
        <strain evidence="1 2">LJC006</strain>
    </source>
</reference>
<dbReference type="Pfam" id="PF11333">
    <property type="entry name" value="DUF3135"/>
    <property type="match status" value="1"/>
</dbReference>
<name>A0A3N9TWL6_9VIBR</name>
<evidence type="ECO:0000313" key="1">
    <source>
        <dbReference type="EMBL" id="RQW61312.1"/>
    </source>
</evidence>
<evidence type="ECO:0000313" key="2">
    <source>
        <dbReference type="Proteomes" id="UP000281112"/>
    </source>
</evidence>
<protein>
    <submittedName>
        <fullName evidence="1">DUF3135 domain-containing protein</fullName>
    </submittedName>
</protein>
<comment type="caution">
    <text evidence="1">The sequence shown here is derived from an EMBL/GenBank/DDBJ whole genome shotgun (WGS) entry which is preliminary data.</text>
</comment>
<dbReference type="EMBL" id="RJVQ01000013">
    <property type="protein sequence ID" value="RQW61312.1"/>
    <property type="molecule type" value="Genomic_DNA"/>
</dbReference>
<proteinExistence type="predicted"/>
<dbReference type="Proteomes" id="UP000281112">
    <property type="component" value="Unassembled WGS sequence"/>
</dbReference>
<dbReference type="AlphaFoldDB" id="A0A3N9TWL6"/>
<dbReference type="RefSeq" id="WP_124938899.1">
    <property type="nucleotide sequence ID" value="NZ_RJVQ01000013.1"/>
</dbReference>
<accession>A0A3N9TWL6</accession>
<dbReference type="OrthoDB" id="5917239at2"/>
<gene>
    <name evidence="1" type="ORF">EES38_19565</name>
</gene>
<sequence>MSALPSFDELVDLAKENPEAFNILKQDICEEAIMSASVAMQDRLWAQQSYIDRLVGSCKNPVHSNIKLMQELAKQMHKFQSALSQKPGDHIQNNAEIIPFRSHR</sequence>
<organism evidence="1 2">
    <name type="scientific">Vibrio viridaestus</name>
    <dbReference type="NCBI Taxonomy" id="2487322"/>
    <lineage>
        <taxon>Bacteria</taxon>
        <taxon>Pseudomonadati</taxon>
        <taxon>Pseudomonadota</taxon>
        <taxon>Gammaproteobacteria</taxon>
        <taxon>Vibrionales</taxon>
        <taxon>Vibrionaceae</taxon>
        <taxon>Vibrio</taxon>
    </lineage>
</organism>
<dbReference type="InterPro" id="IPR021482">
    <property type="entry name" value="DUF3135"/>
</dbReference>